<comment type="caution">
    <text evidence="3">The sequence shown here is derived from an EMBL/GenBank/DDBJ whole genome shotgun (WGS) entry which is preliminary data.</text>
</comment>
<dbReference type="InterPro" id="IPR038614">
    <property type="entry name" value="GK_N_sf"/>
</dbReference>
<dbReference type="Pfam" id="PF05161">
    <property type="entry name" value="MOFRL"/>
    <property type="match status" value="1"/>
</dbReference>
<sequence>MSKIQNAAQLATTPLRHDGLAIAEAGLAAIDTEAVVVRSLRVEDGHLCVGDITCSVTEAERIFVVGVGKCSARAAYAVEQILGDKITDGIALDVENPSAFAFKRIRVIQGTHPMPTDQNVDAAKQIVTLLKSATERDVVLMIISGGGSTLLCLPDEDATCVEEDLIVKQLFAAGATIQELNTIRKHMSLARGGFLATYAYPSQVLAMVFSDVPGDDLQFIASGPTVMDTTTIADADRILDRYDILRVCGLEHCGLMETPKDPKYFANVQNVIVCNNETALRAMAAEASRLGYAADVCSSCLTGEAQIVGTSLTATLHRASAKRAYLYGGETTVTIRGRGKGGRNREVVLGALAHIGEDELVISLASDGRDYTDIAGAIADSETAVHAKEQRLDSEEALLDNASEDFFEASGDAIMTGRTGSNVSDLLIALKA</sequence>
<evidence type="ECO:0000313" key="4">
    <source>
        <dbReference type="Proteomes" id="UP000176377"/>
    </source>
</evidence>
<organism evidence="3 4">
    <name type="scientific">Candidatus Kaiserbacteria bacterium RIFCSPHIGHO2_01_FULL_56_24</name>
    <dbReference type="NCBI Taxonomy" id="1798487"/>
    <lineage>
        <taxon>Bacteria</taxon>
        <taxon>Candidatus Kaiseribacteriota</taxon>
    </lineage>
</organism>
<dbReference type="Gene3D" id="3.40.1480.10">
    <property type="entry name" value="MOFRL domain"/>
    <property type="match status" value="1"/>
</dbReference>
<accession>A0A1F6DD33</accession>
<name>A0A1F6DD33_9BACT</name>
<dbReference type="PANTHER" id="PTHR12227:SF0">
    <property type="entry name" value="GLYCERATE KINASE"/>
    <property type="match status" value="1"/>
</dbReference>
<evidence type="ECO:0000259" key="1">
    <source>
        <dbReference type="Pfam" id="PF05161"/>
    </source>
</evidence>
<proteinExistence type="predicted"/>
<feature type="domain" description="MOFRL" evidence="1">
    <location>
        <begin position="324"/>
        <end position="425"/>
    </location>
</feature>
<dbReference type="SUPFAM" id="SSF82544">
    <property type="entry name" value="GckA/TtuD-like"/>
    <property type="match status" value="1"/>
</dbReference>
<gene>
    <name evidence="3" type="ORF">A2765_03370</name>
</gene>
<dbReference type="PANTHER" id="PTHR12227">
    <property type="entry name" value="GLYCERATE KINASE"/>
    <property type="match status" value="1"/>
</dbReference>
<dbReference type="AlphaFoldDB" id="A0A1F6DD33"/>
<dbReference type="Pfam" id="PF13660">
    <property type="entry name" value="DUF4147"/>
    <property type="match status" value="1"/>
</dbReference>
<evidence type="ECO:0000313" key="3">
    <source>
        <dbReference type="EMBL" id="OGG59237.1"/>
    </source>
</evidence>
<dbReference type="InterPro" id="IPR037035">
    <property type="entry name" value="GK-like_C_sf"/>
</dbReference>
<dbReference type="InterPro" id="IPR025286">
    <property type="entry name" value="MOFRL_assoc_dom"/>
</dbReference>
<dbReference type="InterPro" id="IPR007835">
    <property type="entry name" value="MOFRL"/>
</dbReference>
<dbReference type="GO" id="GO:0005737">
    <property type="term" value="C:cytoplasm"/>
    <property type="evidence" value="ECO:0007669"/>
    <property type="project" value="TreeGrafter"/>
</dbReference>
<dbReference type="InterPro" id="IPR039760">
    <property type="entry name" value="MOFRL_protein"/>
</dbReference>
<evidence type="ECO:0000259" key="2">
    <source>
        <dbReference type="Pfam" id="PF13660"/>
    </source>
</evidence>
<dbReference type="EMBL" id="MFLA01000022">
    <property type="protein sequence ID" value="OGG59237.1"/>
    <property type="molecule type" value="Genomic_DNA"/>
</dbReference>
<dbReference type="GO" id="GO:0008887">
    <property type="term" value="F:glycerate kinase activity"/>
    <property type="evidence" value="ECO:0007669"/>
    <property type="project" value="InterPro"/>
</dbReference>
<dbReference type="Gene3D" id="3.40.50.10180">
    <property type="entry name" value="Glycerate kinase, MOFRL-like N-terminal domain"/>
    <property type="match status" value="1"/>
</dbReference>
<protein>
    <recommendedName>
        <fullName evidence="5">Glycerate kinase</fullName>
    </recommendedName>
</protein>
<feature type="domain" description="MOFRL-associated" evidence="2">
    <location>
        <begin position="21"/>
        <end position="245"/>
    </location>
</feature>
<reference evidence="3 4" key="1">
    <citation type="journal article" date="2016" name="Nat. Commun.">
        <title>Thousands of microbial genomes shed light on interconnected biogeochemical processes in an aquifer system.</title>
        <authorList>
            <person name="Anantharaman K."/>
            <person name="Brown C.T."/>
            <person name="Hug L.A."/>
            <person name="Sharon I."/>
            <person name="Castelle C.J."/>
            <person name="Probst A.J."/>
            <person name="Thomas B.C."/>
            <person name="Singh A."/>
            <person name="Wilkins M.J."/>
            <person name="Karaoz U."/>
            <person name="Brodie E.L."/>
            <person name="Williams K.H."/>
            <person name="Hubbard S.S."/>
            <person name="Banfield J.F."/>
        </authorList>
    </citation>
    <scope>NUCLEOTIDE SEQUENCE [LARGE SCALE GENOMIC DNA]</scope>
</reference>
<evidence type="ECO:0008006" key="5">
    <source>
        <dbReference type="Google" id="ProtNLM"/>
    </source>
</evidence>
<dbReference type="Proteomes" id="UP000176377">
    <property type="component" value="Unassembled WGS sequence"/>
</dbReference>